<protein>
    <submittedName>
        <fullName evidence="2">BCAS3 microtubule associated cell migration factor</fullName>
    </submittedName>
</protein>
<proteinExistence type="predicted"/>
<reference evidence="2 3" key="1">
    <citation type="submission" date="2022-01" db="EMBL/GenBank/DDBJ databases">
        <title>A high-quality chromosome-level genome assembly of rohu carp, Labeo rohita.</title>
        <authorList>
            <person name="Arick M.A. II"/>
            <person name="Hsu C.-Y."/>
            <person name="Magbanua Z."/>
            <person name="Pechanova O."/>
            <person name="Grover C."/>
            <person name="Miller E."/>
            <person name="Thrash A."/>
            <person name="Ezzel L."/>
            <person name="Alam S."/>
            <person name="Benzie J."/>
            <person name="Hamilton M."/>
            <person name="Karsi A."/>
            <person name="Lawrence M.L."/>
            <person name="Peterson D.G."/>
        </authorList>
    </citation>
    <scope>NUCLEOTIDE SEQUENCE [LARGE SCALE GENOMIC DNA]</scope>
    <source>
        <strain evidence="3">BAU-BD-2019</strain>
        <tissue evidence="2">Blood</tissue>
    </source>
</reference>
<evidence type="ECO:0000313" key="2">
    <source>
        <dbReference type="EMBL" id="KAI2664778.1"/>
    </source>
</evidence>
<accession>A0ABQ8MPK8</accession>
<gene>
    <name evidence="2" type="ORF">H4Q32_003067</name>
</gene>
<feature type="compositionally biased region" description="Pro residues" evidence="1">
    <location>
        <begin position="45"/>
        <end position="54"/>
    </location>
</feature>
<feature type="region of interest" description="Disordered" evidence="1">
    <location>
        <begin position="42"/>
        <end position="61"/>
    </location>
</feature>
<dbReference type="EMBL" id="JACTAM010000005">
    <property type="protein sequence ID" value="KAI2664778.1"/>
    <property type="molecule type" value="Genomic_DNA"/>
</dbReference>
<organism evidence="2 3">
    <name type="scientific">Labeo rohita</name>
    <name type="common">Indian major carp</name>
    <name type="synonym">Cyprinus rohita</name>
    <dbReference type="NCBI Taxonomy" id="84645"/>
    <lineage>
        <taxon>Eukaryota</taxon>
        <taxon>Metazoa</taxon>
        <taxon>Chordata</taxon>
        <taxon>Craniata</taxon>
        <taxon>Vertebrata</taxon>
        <taxon>Euteleostomi</taxon>
        <taxon>Actinopterygii</taxon>
        <taxon>Neopterygii</taxon>
        <taxon>Teleostei</taxon>
        <taxon>Ostariophysi</taxon>
        <taxon>Cypriniformes</taxon>
        <taxon>Cyprinidae</taxon>
        <taxon>Labeoninae</taxon>
        <taxon>Labeonini</taxon>
        <taxon>Labeo</taxon>
    </lineage>
</organism>
<comment type="caution">
    <text evidence="2">The sequence shown here is derived from an EMBL/GenBank/DDBJ whole genome shotgun (WGS) entry which is preliminary data.</text>
</comment>
<name>A0ABQ8MPK8_LABRO</name>
<sequence>METKCAGDFSCRASGRRSCFPTRCSPSLCHQGEKEGGVRCFSLPAPDPPPPPVARPSQSIGGEFYGESGRSLQRAWQDRVLSHRSSLLILQTAAAAAAATSSVCGSGPGQEEDERAGQECRVHTSERDTSPGLGHVQRLAL</sequence>
<feature type="compositionally biased region" description="Basic and acidic residues" evidence="1">
    <location>
        <begin position="115"/>
        <end position="129"/>
    </location>
</feature>
<evidence type="ECO:0000256" key="1">
    <source>
        <dbReference type="SAM" id="MobiDB-lite"/>
    </source>
</evidence>
<dbReference type="Proteomes" id="UP000830375">
    <property type="component" value="Unassembled WGS sequence"/>
</dbReference>
<feature type="region of interest" description="Disordered" evidence="1">
    <location>
        <begin position="100"/>
        <end position="141"/>
    </location>
</feature>
<evidence type="ECO:0000313" key="3">
    <source>
        <dbReference type="Proteomes" id="UP000830375"/>
    </source>
</evidence>
<keyword evidence="3" id="KW-1185">Reference proteome</keyword>